<protein>
    <submittedName>
        <fullName evidence="6">NAD(P)-dependent oxidoreductase</fullName>
    </submittedName>
</protein>
<dbReference type="EMBL" id="JADIKE010000023">
    <property type="protein sequence ID" value="MBM7124080.1"/>
    <property type="molecule type" value="Genomic_DNA"/>
</dbReference>
<feature type="domain" description="6-phosphogluconate dehydrogenase NADP-binding" evidence="4">
    <location>
        <begin position="32"/>
        <end position="190"/>
    </location>
</feature>
<dbReference type="InterPro" id="IPR006115">
    <property type="entry name" value="6PGDH_NADP-bd"/>
</dbReference>
<reference evidence="6" key="1">
    <citation type="submission" date="2020-10" db="EMBL/GenBank/DDBJ databases">
        <title>Phylogeny of dyella-like bacteria.</title>
        <authorList>
            <person name="Fu J."/>
        </authorList>
    </citation>
    <scope>NUCLEOTIDE SEQUENCE</scope>
    <source>
        <strain evidence="6">DHOC52</strain>
    </source>
</reference>
<keyword evidence="1" id="KW-0560">Oxidoreductase</keyword>
<dbReference type="InterPro" id="IPR051265">
    <property type="entry name" value="HIBADH-related_NP60_sf"/>
</dbReference>
<dbReference type="InterPro" id="IPR015815">
    <property type="entry name" value="HIBADH-related"/>
</dbReference>
<proteinExistence type="predicted"/>
<dbReference type="PANTHER" id="PTHR43580">
    <property type="entry name" value="OXIDOREDUCTASE GLYR1-RELATED"/>
    <property type="match status" value="1"/>
</dbReference>
<keyword evidence="7" id="KW-1185">Reference proteome</keyword>
<dbReference type="InterPro" id="IPR029154">
    <property type="entry name" value="HIBADH-like_NADP-bd"/>
</dbReference>
<evidence type="ECO:0000256" key="1">
    <source>
        <dbReference type="ARBA" id="ARBA00023002"/>
    </source>
</evidence>
<dbReference type="InterPro" id="IPR036291">
    <property type="entry name" value="NAD(P)-bd_dom_sf"/>
</dbReference>
<evidence type="ECO:0000313" key="7">
    <source>
        <dbReference type="Proteomes" id="UP001430149"/>
    </source>
</evidence>
<keyword evidence="2" id="KW-0520">NAD</keyword>
<organism evidence="6 7">
    <name type="scientific">Dyella flava</name>
    <dbReference type="NCBI Taxonomy" id="1920170"/>
    <lineage>
        <taxon>Bacteria</taxon>
        <taxon>Pseudomonadati</taxon>
        <taxon>Pseudomonadota</taxon>
        <taxon>Gammaproteobacteria</taxon>
        <taxon>Lysobacterales</taxon>
        <taxon>Rhodanobacteraceae</taxon>
        <taxon>Dyella</taxon>
    </lineage>
</organism>
<dbReference type="RefSeq" id="WP_204679005.1">
    <property type="nucleotide sequence ID" value="NZ_BSNR01000003.1"/>
</dbReference>
<evidence type="ECO:0000256" key="3">
    <source>
        <dbReference type="SAM" id="MobiDB-lite"/>
    </source>
</evidence>
<feature type="domain" description="3-hydroxyisobutyrate dehydrogenase-like NAD-binding" evidence="5">
    <location>
        <begin position="194"/>
        <end position="311"/>
    </location>
</feature>
<dbReference type="InterPro" id="IPR008927">
    <property type="entry name" value="6-PGluconate_DH-like_C_sf"/>
</dbReference>
<evidence type="ECO:0000256" key="2">
    <source>
        <dbReference type="ARBA" id="ARBA00023027"/>
    </source>
</evidence>
<dbReference type="SUPFAM" id="SSF51735">
    <property type="entry name" value="NAD(P)-binding Rossmann-fold domains"/>
    <property type="match status" value="1"/>
</dbReference>
<feature type="region of interest" description="Disordered" evidence="3">
    <location>
        <begin position="1"/>
        <end position="22"/>
    </location>
</feature>
<comment type="caution">
    <text evidence="6">The sequence shown here is derived from an EMBL/GenBank/DDBJ whole genome shotgun (WGS) entry which is preliminary data.</text>
</comment>
<dbReference type="Gene3D" id="1.10.1040.10">
    <property type="entry name" value="N-(1-d-carboxylethyl)-l-norvaline Dehydrogenase, domain 2"/>
    <property type="match status" value="1"/>
</dbReference>
<dbReference type="PRINTS" id="PR00086">
    <property type="entry name" value="LLDHDRGNASE"/>
</dbReference>
<evidence type="ECO:0000313" key="6">
    <source>
        <dbReference type="EMBL" id="MBM7124080.1"/>
    </source>
</evidence>
<dbReference type="PIRSF" id="PIRSF000103">
    <property type="entry name" value="HIBADH"/>
    <property type="match status" value="1"/>
</dbReference>
<dbReference type="Gene3D" id="3.40.50.720">
    <property type="entry name" value="NAD(P)-binding Rossmann-like Domain"/>
    <property type="match status" value="1"/>
</dbReference>
<name>A0ABS2JYJ8_9GAMM</name>
<dbReference type="Proteomes" id="UP001430149">
    <property type="component" value="Unassembled WGS sequence"/>
</dbReference>
<dbReference type="Pfam" id="PF03446">
    <property type="entry name" value="NAD_binding_2"/>
    <property type="match status" value="1"/>
</dbReference>
<dbReference type="SUPFAM" id="SSF48179">
    <property type="entry name" value="6-phosphogluconate dehydrogenase C-terminal domain-like"/>
    <property type="match status" value="1"/>
</dbReference>
<sequence>MNTKQINEQASSAGALSDPRQTAGSSGSKALIGVVGLGNMGSALAATLLSKGHAVVAYDRNPQRVEALRVEGAQGAARITDLSHCNIVISSLPDDAALESVMFSLPGGLVDILKPGALHISMSTVSAELSRRLEKRHTEAAQSFIAAPVLGNPDLAKTQRIFILAAGSAVDMQRARPLLEQLGQHIFELGEDPGAANVMKLACNVMTATTLQSMGEVLTLLTKAGIDPHLAFEVFTGSLFDGRVHKAYGGKIVDRRFKPAGMTAPLAVKDLRLALSEAERQAVPMPMASLVHERLVALVAAGWGDLDWSALGALAARDAGLDGAASA</sequence>
<evidence type="ECO:0000259" key="5">
    <source>
        <dbReference type="Pfam" id="PF14833"/>
    </source>
</evidence>
<evidence type="ECO:0000259" key="4">
    <source>
        <dbReference type="Pfam" id="PF03446"/>
    </source>
</evidence>
<accession>A0ABS2JYJ8</accession>
<dbReference type="InterPro" id="IPR001557">
    <property type="entry name" value="L-lactate/malate_DH"/>
</dbReference>
<gene>
    <name evidence="6" type="ORF">ISP19_01695</name>
</gene>
<dbReference type="PANTHER" id="PTHR43580:SF2">
    <property type="entry name" value="CYTOKINE-LIKE NUCLEAR FACTOR N-PAC"/>
    <property type="match status" value="1"/>
</dbReference>
<dbReference type="Pfam" id="PF14833">
    <property type="entry name" value="NAD_binding_11"/>
    <property type="match status" value="1"/>
</dbReference>
<dbReference type="InterPro" id="IPR013328">
    <property type="entry name" value="6PGD_dom2"/>
</dbReference>